<evidence type="ECO:0000256" key="4">
    <source>
        <dbReference type="PROSITE-ProRule" id="PRU00335"/>
    </source>
</evidence>
<evidence type="ECO:0000313" key="7">
    <source>
        <dbReference type="Proteomes" id="UP000234333"/>
    </source>
</evidence>
<feature type="domain" description="HTH tetR-type" evidence="5">
    <location>
        <begin position="23"/>
        <end position="83"/>
    </location>
</feature>
<dbReference type="SUPFAM" id="SSF46689">
    <property type="entry name" value="Homeodomain-like"/>
    <property type="match status" value="1"/>
</dbReference>
<evidence type="ECO:0000313" key="6">
    <source>
        <dbReference type="EMBL" id="SMX84540.1"/>
    </source>
</evidence>
<evidence type="ECO:0000256" key="3">
    <source>
        <dbReference type="ARBA" id="ARBA00023163"/>
    </source>
</evidence>
<dbReference type="Gene3D" id="1.10.10.60">
    <property type="entry name" value="Homeodomain-like"/>
    <property type="match status" value="1"/>
</dbReference>
<dbReference type="AlphaFoldDB" id="A0A2H1JAM6"/>
<keyword evidence="3" id="KW-0804">Transcription</keyword>
<dbReference type="InterPro" id="IPR050109">
    <property type="entry name" value="HTH-type_TetR-like_transc_reg"/>
</dbReference>
<sequence>MPSLSFAYNAQMSTPNLRERKRRLMQAEITAIALRLFRERGYSETTVDDLAAASGMSRRTFFRYFPSKEDVISGKWVGMGEDMIARLLARPGDEDPWTSVRASMSGIVDHYADPDRRADSFALDEVIDSTPSLRAAFIAKVDILAEAVAAVLGKRGVEPFRAQVIGRACGAALTIAMRESRARGAEGIGEDLDRAMREFASGL</sequence>
<dbReference type="GO" id="GO:0000976">
    <property type="term" value="F:transcription cis-regulatory region binding"/>
    <property type="evidence" value="ECO:0007669"/>
    <property type="project" value="TreeGrafter"/>
</dbReference>
<keyword evidence="2 4" id="KW-0238">DNA-binding</keyword>
<dbReference type="InterPro" id="IPR001647">
    <property type="entry name" value="HTH_TetR"/>
</dbReference>
<dbReference type="PRINTS" id="PR00455">
    <property type="entry name" value="HTHTETR"/>
</dbReference>
<organism evidence="6 7">
    <name type="scientific">Brevibacterium casei CIP 102111</name>
    <dbReference type="NCBI Taxonomy" id="1255625"/>
    <lineage>
        <taxon>Bacteria</taxon>
        <taxon>Bacillati</taxon>
        <taxon>Actinomycetota</taxon>
        <taxon>Actinomycetes</taxon>
        <taxon>Micrococcales</taxon>
        <taxon>Brevibacteriaceae</taxon>
        <taxon>Brevibacterium</taxon>
    </lineage>
</organism>
<gene>
    <name evidence="6" type="ORF">BC102111_02043</name>
</gene>
<evidence type="ECO:0000259" key="5">
    <source>
        <dbReference type="PROSITE" id="PS50977"/>
    </source>
</evidence>
<protein>
    <submittedName>
        <fullName evidence="6">Transcriptional regulator, TetR family</fullName>
    </submittedName>
</protein>
<dbReference type="Proteomes" id="UP000234333">
    <property type="component" value="Unassembled WGS sequence"/>
</dbReference>
<dbReference type="PROSITE" id="PS50977">
    <property type="entry name" value="HTH_TETR_2"/>
    <property type="match status" value="1"/>
</dbReference>
<keyword evidence="1" id="KW-0805">Transcription regulation</keyword>
<dbReference type="Pfam" id="PF17754">
    <property type="entry name" value="TetR_C_14"/>
    <property type="match status" value="1"/>
</dbReference>
<accession>A0A2H1JAM6</accession>
<dbReference type="InterPro" id="IPR041347">
    <property type="entry name" value="MftR_C"/>
</dbReference>
<evidence type="ECO:0000256" key="1">
    <source>
        <dbReference type="ARBA" id="ARBA00023015"/>
    </source>
</evidence>
<dbReference type="EMBL" id="FXZC01000004">
    <property type="protein sequence ID" value="SMX84540.1"/>
    <property type="molecule type" value="Genomic_DNA"/>
</dbReference>
<evidence type="ECO:0000256" key="2">
    <source>
        <dbReference type="ARBA" id="ARBA00023125"/>
    </source>
</evidence>
<dbReference type="Pfam" id="PF00440">
    <property type="entry name" value="TetR_N"/>
    <property type="match status" value="1"/>
</dbReference>
<reference evidence="6 7" key="1">
    <citation type="submission" date="2017-03" db="EMBL/GenBank/DDBJ databases">
        <authorList>
            <person name="Afonso C.L."/>
            <person name="Miller P.J."/>
            <person name="Scott M.A."/>
            <person name="Spackman E."/>
            <person name="Goraichik I."/>
            <person name="Dimitrov K.M."/>
            <person name="Suarez D.L."/>
            <person name="Swayne D.E."/>
        </authorList>
    </citation>
    <scope>NUCLEOTIDE SEQUENCE [LARGE SCALE GENOMIC DNA]</scope>
    <source>
        <strain evidence="6 7">CIP 102111</strain>
    </source>
</reference>
<dbReference type="InterPro" id="IPR009057">
    <property type="entry name" value="Homeodomain-like_sf"/>
</dbReference>
<dbReference type="PANTHER" id="PTHR30055:SF234">
    <property type="entry name" value="HTH-TYPE TRANSCRIPTIONAL REGULATOR BETI"/>
    <property type="match status" value="1"/>
</dbReference>
<dbReference type="GO" id="GO:0003700">
    <property type="term" value="F:DNA-binding transcription factor activity"/>
    <property type="evidence" value="ECO:0007669"/>
    <property type="project" value="TreeGrafter"/>
</dbReference>
<dbReference type="PANTHER" id="PTHR30055">
    <property type="entry name" value="HTH-TYPE TRANSCRIPTIONAL REGULATOR RUTR"/>
    <property type="match status" value="1"/>
</dbReference>
<feature type="DNA-binding region" description="H-T-H motif" evidence="4">
    <location>
        <begin position="46"/>
        <end position="65"/>
    </location>
</feature>
<dbReference type="Gene3D" id="1.10.357.10">
    <property type="entry name" value="Tetracycline Repressor, domain 2"/>
    <property type="match status" value="1"/>
</dbReference>
<proteinExistence type="predicted"/>
<name>A0A2H1JAM6_9MICO</name>